<proteinExistence type="predicted"/>
<sequence>MSGENRPASPAGRERGIPEIAGFPTRAVVFLMHKVFAVTRGMTLGVRAACFDEEGRIFLVRHSYVPGWYMPGGGVERGETVQAALAKELREEGNLEIIGEPELFHVYRNLNASPRDHVVFYRATVRQTAPRLPDREIVESGFFALDALPEAVTTATLRRLAELSGEAEKPANW</sequence>
<dbReference type="Proteomes" id="UP000316801">
    <property type="component" value="Unassembled WGS sequence"/>
</dbReference>
<dbReference type="Pfam" id="PF00293">
    <property type="entry name" value="NUDIX"/>
    <property type="match status" value="1"/>
</dbReference>
<evidence type="ECO:0000259" key="3">
    <source>
        <dbReference type="PROSITE" id="PS51462"/>
    </source>
</evidence>
<evidence type="ECO:0000256" key="2">
    <source>
        <dbReference type="ARBA" id="ARBA00022801"/>
    </source>
</evidence>
<feature type="domain" description="Nudix hydrolase" evidence="3">
    <location>
        <begin position="41"/>
        <end position="166"/>
    </location>
</feature>
<dbReference type="GO" id="GO:0016787">
    <property type="term" value="F:hydrolase activity"/>
    <property type="evidence" value="ECO:0007669"/>
    <property type="project" value="UniProtKB-KW"/>
</dbReference>
<evidence type="ECO:0000313" key="4">
    <source>
        <dbReference type="EMBL" id="TRL40111.1"/>
    </source>
</evidence>
<organism evidence="4 5">
    <name type="scientific">Rhizobium straminoryzae</name>
    <dbReference type="NCBI Taxonomy" id="1387186"/>
    <lineage>
        <taxon>Bacteria</taxon>
        <taxon>Pseudomonadati</taxon>
        <taxon>Pseudomonadota</taxon>
        <taxon>Alphaproteobacteria</taxon>
        <taxon>Hyphomicrobiales</taxon>
        <taxon>Rhizobiaceae</taxon>
        <taxon>Rhizobium/Agrobacterium group</taxon>
        <taxon>Rhizobium</taxon>
    </lineage>
</organism>
<protein>
    <submittedName>
        <fullName evidence="4">NUDIX domain-containing protein</fullName>
    </submittedName>
</protein>
<comment type="cofactor">
    <cofactor evidence="1">
        <name>Mg(2+)</name>
        <dbReference type="ChEBI" id="CHEBI:18420"/>
    </cofactor>
</comment>
<dbReference type="PANTHER" id="PTHR43046:SF14">
    <property type="entry name" value="MUTT_NUDIX FAMILY PROTEIN"/>
    <property type="match status" value="1"/>
</dbReference>
<dbReference type="AlphaFoldDB" id="A0A549TDH6"/>
<dbReference type="EMBL" id="VJMG01000016">
    <property type="protein sequence ID" value="TRL40111.1"/>
    <property type="molecule type" value="Genomic_DNA"/>
</dbReference>
<reference evidence="4 5" key="1">
    <citation type="submission" date="2019-07" db="EMBL/GenBank/DDBJ databases">
        <title>Ln-dependent methylotrophs.</title>
        <authorList>
            <person name="Tani A."/>
        </authorList>
    </citation>
    <scope>NUCLEOTIDE SEQUENCE [LARGE SCALE GENOMIC DNA]</scope>
    <source>
        <strain evidence="4 5">SM12</strain>
    </source>
</reference>
<evidence type="ECO:0000256" key="1">
    <source>
        <dbReference type="ARBA" id="ARBA00001946"/>
    </source>
</evidence>
<keyword evidence="5" id="KW-1185">Reference proteome</keyword>
<accession>A0A549TDH6</accession>
<dbReference type="InterPro" id="IPR015797">
    <property type="entry name" value="NUDIX_hydrolase-like_dom_sf"/>
</dbReference>
<dbReference type="Gene3D" id="3.90.79.10">
    <property type="entry name" value="Nucleoside Triphosphate Pyrophosphohydrolase"/>
    <property type="match status" value="1"/>
</dbReference>
<dbReference type="CDD" id="cd04680">
    <property type="entry name" value="NUDIX_Hydrolase"/>
    <property type="match status" value="1"/>
</dbReference>
<dbReference type="InterPro" id="IPR020476">
    <property type="entry name" value="Nudix_hydrolase"/>
</dbReference>
<gene>
    <name evidence="4" type="ORF">FNA46_07530</name>
</gene>
<dbReference type="InterPro" id="IPR000086">
    <property type="entry name" value="NUDIX_hydrolase_dom"/>
</dbReference>
<comment type="caution">
    <text evidence="4">The sequence shown here is derived from an EMBL/GenBank/DDBJ whole genome shotgun (WGS) entry which is preliminary data.</text>
</comment>
<keyword evidence="2" id="KW-0378">Hydrolase</keyword>
<name>A0A549TDH6_9HYPH</name>
<dbReference type="PANTHER" id="PTHR43046">
    <property type="entry name" value="GDP-MANNOSE MANNOSYL HYDROLASE"/>
    <property type="match status" value="1"/>
</dbReference>
<dbReference type="PRINTS" id="PR00502">
    <property type="entry name" value="NUDIXFAMILY"/>
</dbReference>
<dbReference type="SUPFAM" id="SSF55811">
    <property type="entry name" value="Nudix"/>
    <property type="match status" value="1"/>
</dbReference>
<dbReference type="PROSITE" id="PS51462">
    <property type="entry name" value="NUDIX"/>
    <property type="match status" value="1"/>
</dbReference>
<evidence type="ECO:0000313" key="5">
    <source>
        <dbReference type="Proteomes" id="UP000316801"/>
    </source>
</evidence>